<dbReference type="Gene3D" id="1.10.10.10">
    <property type="entry name" value="Winged helix-like DNA-binding domain superfamily/Winged helix DNA-binding domain"/>
    <property type="match status" value="1"/>
</dbReference>
<dbReference type="Proteomes" id="UP000070299">
    <property type="component" value="Unassembled WGS sequence"/>
</dbReference>
<comment type="caution">
    <text evidence="8">The sequence shown here is derived from an EMBL/GenBank/DDBJ whole genome shotgun (WGS) entry which is preliminary data.</text>
</comment>
<evidence type="ECO:0000256" key="1">
    <source>
        <dbReference type="ARBA" id="ARBA00010641"/>
    </source>
</evidence>
<evidence type="ECO:0000256" key="2">
    <source>
        <dbReference type="ARBA" id="ARBA00023015"/>
    </source>
</evidence>
<dbReference type="PANTHER" id="PTHR43133">
    <property type="entry name" value="RNA POLYMERASE ECF-TYPE SIGMA FACTO"/>
    <property type="match status" value="1"/>
</dbReference>
<evidence type="ECO:0000313" key="8">
    <source>
        <dbReference type="EMBL" id="KXI28393.1"/>
    </source>
</evidence>
<evidence type="ECO:0000259" key="7">
    <source>
        <dbReference type="Pfam" id="PF08281"/>
    </source>
</evidence>
<evidence type="ECO:0000313" key="9">
    <source>
        <dbReference type="Proteomes" id="UP000070299"/>
    </source>
</evidence>
<dbReference type="InterPro" id="IPR013325">
    <property type="entry name" value="RNA_pol_sigma_r2"/>
</dbReference>
<dbReference type="NCBIfam" id="TIGR02937">
    <property type="entry name" value="sigma70-ECF"/>
    <property type="match status" value="1"/>
</dbReference>
<evidence type="ECO:0000256" key="3">
    <source>
        <dbReference type="ARBA" id="ARBA00023082"/>
    </source>
</evidence>
<dbReference type="Pfam" id="PF08281">
    <property type="entry name" value="Sigma70_r4_2"/>
    <property type="match status" value="1"/>
</dbReference>
<feature type="domain" description="RNA polymerase sigma factor 70 region 4 type 2" evidence="7">
    <location>
        <begin position="107"/>
        <end position="158"/>
    </location>
</feature>
<sequence length="171" mass="19967">MLSYAKTGEQVLLSKLYDACGNDLYHFLLTLSDATLAKDISQLTWLKVIEKKHLYRDSGLFKAWLFTLARNLLIDEYRRNQRLVEEVDFDTFVAPEPLLNKSQDHLQCFNQALDNLPFVQREAFCLQQEMFSLEDIATITHNNIETIKSRLRYAKEHLRAQLQGLAEEQDV</sequence>
<comment type="similarity">
    <text evidence="1">Belongs to the sigma-70 factor family. ECF subfamily.</text>
</comment>
<dbReference type="InterPro" id="IPR014284">
    <property type="entry name" value="RNA_pol_sigma-70_dom"/>
</dbReference>
<keyword evidence="3" id="KW-0731">Sigma factor</keyword>
<dbReference type="SUPFAM" id="SSF88659">
    <property type="entry name" value="Sigma3 and sigma4 domains of RNA polymerase sigma factors"/>
    <property type="match status" value="1"/>
</dbReference>
<dbReference type="SUPFAM" id="SSF88946">
    <property type="entry name" value="Sigma2 domain of RNA polymerase sigma factors"/>
    <property type="match status" value="1"/>
</dbReference>
<dbReference type="OrthoDB" id="9782108at2"/>
<evidence type="ECO:0000259" key="6">
    <source>
        <dbReference type="Pfam" id="PF04542"/>
    </source>
</evidence>
<dbReference type="GO" id="GO:0003677">
    <property type="term" value="F:DNA binding"/>
    <property type="evidence" value="ECO:0007669"/>
    <property type="project" value="UniProtKB-KW"/>
</dbReference>
<dbReference type="InterPro" id="IPR007627">
    <property type="entry name" value="RNA_pol_sigma70_r2"/>
</dbReference>
<dbReference type="InterPro" id="IPR039425">
    <property type="entry name" value="RNA_pol_sigma-70-like"/>
</dbReference>
<keyword evidence="9" id="KW-1185">Reference proteome</keyword>
<evidence type="ECO:0000256" key="5">
    <source>
        <dbReference type="ARBA" id="ARBA00023163"/>
    </source>
</evidence>
<dbReference type="InterPro" id="IPR036388">
    <property type="entry name" value="WH-like_DNA-bd_sf"/>
</dbReference>
<dbReference type="AlphaFoldDB" id="A0A135ZZM3"/>
<feature type="domain" description="RNA polymerase sigma-70 region 2" evidence="6">
    <location>
        <begin position="16"/>
        <end position="82"/>
    </location>
</feature>
<keyword evidence="2" id="KW-0805">Transcription regulation</keyword>
<name>A0A135ZZM3_9ALTE</name>
<organism evidence="8 9">
    <name type="scientific">Paraglaciecola hydrolytica</name>
    <dbReference type="NCBI Taxonomy" id="1799789"/>
    <lineage>
        <taxon>Bacteria</taxon>
        <taxon>Pseudomonadati</taxon>
        <taxon>Pseudomonadota</taxon>
        <taxon>Gammaproteobacteria</taxon>
        <taxon>Alteromonadales</taxon>
        <taxon>Alteromonadaceae</taxon>
        <taxon>Paraglaciecola</taxon>
    </lineage>
</organism>
<dbReference type="InterPro" id="IPR013249">
    <property type="entry name" value="RNA_pol_sigma70_r4_t2"/>
</dbReference>
<reference evidence="9" key="1">
    <citation type="submission" date="2016-02" db="EMBL/GenBank/DDBJ databases">
        <authorList>
            <person name="Schultz-Johansen M."/>
            <person name="Glaring M.A."/>
            <person name="Bech P.K."/>
            <person name="Stougaard P."/>
        </authorList>
    </citation>
    <scope>NUCLEOTIDE SEQUENCE [LARGE SCALE GENOMIC DNA]</scope>
    <source>
        <strain evidence="9">S66</strain>
    </source>
</reference>
<dbReference type="Pfam" id="PF04542">
    <property type="entry name" value="Sigma70_r2"/>
    <property type="match status" value="1"/>
</dbReference>
<keyword evidence="4" id="KW-0238">DNA-binding</keyword>
<dbReference type="InterPro" id="IPR013324">
    <property type="entry name" value="RNA_pol_sigma_r3/r4-like"/>
</dbReference>
<evidence type="ECO:0000256" key="4">
    <source>
        <dbReference type="ARBA" id="ARBA00023125"/>
    </source>
</evidence>
<protein>
    <submittedName>
        <fullName evidence="8">RNA polymerase subunit sigma-24</fullName>
    </submittedName>
</protein>
<gene>
    <name evidence="8" type="ORF">AX660_17075</name>
</gene>
<dbReference type="STRING" id="1799789.AX660_17075"/>
<dbReference type="PANTHER" id="PTHR43133:SF8">
    <property type="entry name" value="RNA POLYMERASE SIGMA FACTOR HI_1459-RELATED"/>
    <property type="match status" value="1"/>
</dbReference>
<dbReference type="GO" id="GO:0006352">
    <property type="term" value="P:DNA-templated transcription initiation"/>
    <property type="evidence" value="ECO:0007669"/>
    <property type="project" value="InterPro"/>
</dbReference>
<accession>A0A135ZZM3</accession>
<dbReference type="EMBL" id="LSNE01000007">
    <property type="protein sequence ID" value="KXI28393.1"/>
    <property type="molecule type" value="Genomic_DNA"/>
</dbReference>
<proteinExistence type="inferred from homology"/>
<dbReference type="GO" id="GO:0016987">
    <property type="term" value="F:sigma factor activity"/>
    <property type="evidence" value="ECO:0007669"/>
    <property type="project" value="UniProtKB-KW"/>
</dbReference>
<dbReference type="Gene3D" id="1.10.1740.10">
    <property type="match status" value="1"/>
</dbReference>
<keyword evidence="5" id="KW-0804">Transcription</keyword>